<dbReference type="Pfam" id="PF00534">
    <property type="entry name" value="Glycos_transf_1"/>
    <property type="match status" value="1"/>
</dbReference>
<feature type="non-terminal residue" evidence="2">
    <location>
        <position position="1"/>
    </location>
</feature>
<proteinExistence type="predicted"/>
<dbReference type="Gene3D" id="3.40.50.2000">
    <property type="entry name" value="Glycogen Phosphorylase B"/>
    <property type="match status" value="1"/>
</dbReference>
<protein>
    <submittedName>
        <fullName evidence="2">CAZy families GT4 protein</fullName>
    </submittedName>
</protein>
<name>A0A060BS88_9GAMM</name>
<dbReference type="EMBL" id="KF116440">
    <property type="protein sequence ID" value="AIA83685.1"/>
    <property type="molecule type" value="Genomic_DNA"/>
</dbReference>
<dbReference type="InterPro" id="IPR001296">
    <property type="entry name" value="Glyco_trans_1"/>
</dbReference>
<reference evidence="2" key="1">
    <citation type="journal article" date="2013" name="Environ. Microbiol.">
        <title>Seasonally variable intestinal metagenomes of the red palm weevil (Rhynchophorus ferrugineus).</title>
        <authorList>
            <person name="Jia S."/>
            <person name="Zhang X."/>
            <person name="Zhang G."/>
            <person name="Yin A."/>
            <person name="Zhang S."/>
            <person name="Li F."/>
            <person name="Wang L."/>
            <person name="Zhao D."/>
            <person name="Yun Q."/>
            <person name="Tala"/>
            <person name="Wang J."/>
            <person name="Sun G."/>
            <person name="Baabdullah M."/>
            <person name="Yu X."/>
            <person name="Hu S."/>
            <person name="Al-Mssallem I.S."/>
            <person name="Yu J."/>
        </authorList>
    </citation>
    <scope>NUCLEOTIDE SEQUENCE</scope>
</reference>
<evidence type="ECO:0000259" key="1">
    <source>
        <dbReference type="Pfam" id="PF00534"/>
    </source>
</evidence>
<dbReference type="AlphaFoldDB" id="A0A060BS88"/>
<feature type="non-terminal residue" evidence="2">
    <location>
        <position position="158"/>
    </location>
</feature>
<dbReference type="GO" id="GO:0016757">
    <property type="term" value="F:glycosyltransferase activity"/>
    <property type="evidence" value="ECO:0007669"/>
    <property type="project" value="InterPro"/>
</dbReference>
<evidence type="ECO:0000313" key="2">
    <source>
        <dbReference type="EMBL" id="AIA83685.1"/>
    </source>
</evidence>
<accession>A0A060BS88</accession>
<sequence>SDEITVEKVKAILEQEKSWITWHRTLPNENVLQEVARAHVGFLPSFAETYGYSMLEMQAAATPLITSNIRAMPEVNTNDVGWRVSLPYPDGLGDHVPDQEIRDISDSMRQQIVQIVTSILENPAELAKRSQGARNRIATYHSPVRHAQRLQQIYEAAV</sequence>
<dbReference type="SUPFAM" id="SSF53756">
    <property type="entry name" value="UDP-Glycosyltransferase/glycogen phosphorylase"/>
    <property type="match status" value="1"/>
</dbReference>
<organism evidence="2">
    <name type="scientific">uncultured Erwinia sp</name>
    <dbReference type="NCBI Taxonomy" id="246798"/>
    <lineage>
        <taxon>Bacteria</taxon>
        <taxon>Pseudomonadati</taxon>
        <taxon>Pseudomonadota</taxon>
        <taxon>Gammaproteobacteria</taxon>
        <taxon>Enterobacterales</taxon>
        <taxon>Erwiniaceae</taxon>
        <taxon>Erwinia</taxon>
        <taxon>environmental samples</taxon>
    </lineage>
</organism>
<feature type="domain" description="Glycosyl transferase family 1" evidence="1">
    <location>
        <begin position="20"/>
        <end position="84"/>
    </location>
</feature>